<dbReference type="HOGENOM" id="CLU_363794_0_0_1"/>
<dbReference type="RefSeq" id="XP_045097616.1">
    <property type="nucleotide sequence ID" value="XM_045238283.1"/>
</dbReference>
<reference evidence="9 10" key="2">
    <citation type="journal article" date="2011" name="PLoS Genet.">
        <title>Caenorhabditis briggsae recombinant inbred line genotypes reveal inter-strain incompatibility and the evolution of recombination.</title>
        <authorList>
            <person name="Ross J.A."/>
            <person name="Koboldt D.C."/>
            <person name="Staisch J.E."/>
            <person name="Chamberlin H.M."/>
            <person name="Gupta B.P."/>
            <person name="Miller R.D."/>
            <person name="Baird S.E."/>
            <person name="Haag E.S."/>
        </authorList>
    </citation>
    <scope>NUCLEOTIDE SEQUENCE [LARGE SCALE GENOMIC DNA]</scope>
    <source>
        <strain evidence="9 10">AF16</strain>
    </source>
</reference>
<evidence type="ECO:0000256" key="5">
    <source>
        <dbReference type="ARBA" id="ARBA00023145"/>
    </source>
</evidence>
<keyword evidence="7" id="KW-0472">Membrane</keyword>
<dbReference type="GO" id="GO:0008234">
    <property type="term" value="F:cysteine-type peptidase activity"/>
    <property type="evidence" value="ECO:0007669"/>
    <property type="project" value="UniProtKB-KW"/>
</dbReference>
<evidence type="ECO:0000313" key="11">
    <source>
        <dbReference type="WormBase" id="CBG22612"/>
    </source>
</evidence>
<dbReference type="EMBL" id="HE600969">
    <property type="protein sequence ID" value="CAP39164.2"/>
    <property type="molecule type" value="Genomic_DNA"/>
</dbReference>
<dbReference type="SMART" id="SM00645">
    <property type="entry name" value="Pept_C1"/>
    <property type="match status" value="1"/>
</dbReference>
<evidence type="ECO:0000313" key="9">
    <source>
        <dbReference type="EMBL" id="CAP39164.2"/>
    </source>
</evidence>
<dbReference type="SUPFAM" id="SSF54556">
    <property type="entry name" value="Chitinase insertion domain"/>
    <property type="match status" value="1"/>
</dbReference>
<evidence type="ECO:0000256" key="4">
    <source>
        <dbReference type="ARBA" id="ARBA00022807"/>
    </source>
</evidence>
<dbReference type="AlphaFoldDB" id="A8Y2N9"/>
<reference evidence="9 10" key="1">
    <citation type="journal article" date="2003" name="PLoS Biol.">
        <title>The genome sequence of Caenorhabditis briggsae: a platform for comparative genomics.</title>
        <authorList>
            <person name="Stein L.D."/>
            <person name="Bao Z."/>
            <person name="Blasiar D."/>
            <person name="Blumenthal T."/>
            <person name="Brent M.R."/>
            <person name="Chen N."/>
            <person name="Chinwalla A."/>
            <person name="Clarke L."/>
            <person name="Clee C."/>
            <person name="Coghlan A."/>
            <person name="Coulson A."/>
            <person name="D'Eustachio P."/>
            <person name="Fitch D.H."/>
            <person name="Fulton L.A."/>
            <person name="Fulton R.E."/>
            <person name="Griffiths-Jones S."/>
            <person name="Harris T.W."/>
            <person name="Hillier L.W."/>
            <person name="Kamath R."/>
            <person name="Kuwabara P.E."/>
            <person name="Mardis E.R."/>
            <person name="Marra M.A."/>
            <person name="Miner T.L."/>
            <person name="Minx P."/>
            <person name="Mullikin J.C."/>
            <person name="Plumb R.W."/>
            <person name="Rogers J."/>
            <person name="Schein J.E."/>
            <person name="Sohrmann M."/>
            <person name="Spieth J."/>
            <person name="Stajich J.E."/>
            <person name="Wei C."/>
            <person name="Willey D."/>
            <person name="Wilson R.K."/>
            <person name="Durbin R."/>
            <person name="Waterston R.H."/>
        </authorList>
    </citation>
    <scope>NUCLEOTIDE SEQUENCE [LARGE SCALE GENOMIC DNA]</scope>
    <source>
        <strain evidence="9 10">AF16</strain>
    </source>
</reference>
<dbReference type="InterPro" id="IPR025661">
    <property type="entry name" value="Pept_asp_AS"/>
</dbReference>
<dbReference type="PROSITE" id="PS00139">
    <property type="entry name" value="THIOL_PROTEASE_CYS"/>
    <property type="match status" value="1"/>
</dbReference>
<evidence type="ECO:0000256" key="1">
    <source>
        <dbReference type="ARBA" id="ARBA00022670"/>
    </source>
</evidence>
<dbReference type="GeneID" id="8580180"/>
<dbReference type="SMART" id="SM00636">
    <property type="entry name" value="Glyco_18"/>
    <property type="match status" value="1"/>
</dbReference>
<evidence type="ECO:0000259" key="8">
    <source>
        <dbReference type="PROSITE" id="PS51910"/>
    </source>
</evidence>
<dbReference type="PROSITE" id="PS00639">
    <property type="entry name" value="THIOL_PROTEASE_HIS"/>
    <property type="match status" value="1"/>
</dbReference>
<evidence type="ECO:0000256" key="3">
    <source>
        <dbReference type="ARBA" id="ARBA00022801"/>
    </source>
</evidence>
<keyword evidence="6" id="KW-1015">Disulfide bond</keyword>
<evidence type="ECO:0000256" key="7">
    <source>
        <dbReference type="SAM" id="Phobius"/>
    </source>
</evidence>
<dbReference type="PROSITE" id="PS00640">
    <property type="entry name" value="THIOL_PROTEASE_ASN"/>
    <property type="match status" value="1"/>
</dbReference>
<dbReference type="SUPFAM" id="SSF54001">
    <property type="entry name" value="Cysteine proteinases"/>
    <property type="match status" value="1"/>
</dbReference>
<sequence>MLAKLFLKYFQIAHLLQYTFSQQTLSGKSLVNHVNTIQTLWKAEYFEISEEEMKFKVMDSKFAFPEEQISSEPNNSLPGSLSRAPTSFDARDYWPNCKSIKMIRDQAYCGSCWAFGAAEVISDRICIQSNGTDQPIISPEDILTCCTNSHGCQGGFVLEAMKFWKSKGVVTGGDFQGDGCIPYSYGSCSDCHTAQTTPKCKNECQVKYTKNEYKEDKYYGSSAYRLSTSNAVRTIQSEILRNGPVEATYQVYEDFYYYKSGVYEYISGRHMGGHAVKIIGWGVEENVNYWLIANSWGTGFGENGFFKMRRGNNECGIENYVVAGMAKSGRSVLDFGVFVFLRTPRRRLPKKYKYIFLALAVLLGLGVVAGALTELIFYFIEDQVEPSTRTQTSLVTLPPEKCQKRVVGYFNGWESREISLSQLFKLSHVIYCCLGFDANQTHFLDTIISKRRFSDVRNHARASNTGVKVMAGIGGTHYSQYFPQVAAENREFFVNSTISLIKDYQIDGVDLYWHEPDSYGGDKENYVLLVRDLRLKLTELQNSQNRTTPYLLTVLTPSFGWYLEDGVDLSGLSEYVDFFNVASDDYTDSSSEALGAYTKPHAPLYYGSADKPKQNVDWTMRYYTCDTKQPEKVNMGLPFFGRYWKNVLDPIAKNNEVWRRVETADGVVEKGLVLWKNVVRDGWNISNIKWDQKSKSSYIWDPENKWFLGIDDERCLKTKMNYVRDKNLGGVMIWSIDMDDYSETLLNAVASVNMCSEVKYDKKLKYNC</sequence>
<evidence type="ECO:0000256" key="2">
    <source>
        <dbReference type="ARBA" id="ARBA00022729"/>
    </source>
</evidence>
<keyword evidence="7" id="KW-1133">Transmembrane helix</keyword>
<dbReference type="CTD" id="8580180"/>
<feature type="domain" description="GH18" evidence="8">
    <location>
        <begin position="404"/>
        <end position="756"/>
    </location>
</feature>
<keyword evidence="7" id="KW-0812">Transmembrane</keyword>
<dbReference type="InterPro" id="IPR029070">
    <property type="entry name" value="Chitinase_insertion_sf"/>
</dbReference>
<dbReference type="Gene3D" id="3.20.20.80">
    <property type="entry name" value="Glycosidases"/>
    <property type="match status" value="2"/>
</dbReference>
<dbReference type="PROSITE" id="PS51910">
    <property type="entry name" value="GH18_2"/>
    <property type="match status" value="1"/>
</dbReference>
<keyword evidence="4" id="KW-0788">Thiol protease</keyword>
<dbReference type="InterPro" id="IPR001223">
    <property type="entry name" value="Glyco_hydro18_cat"/>
</dbReference>
<keyword evidence="5" id="KW-0865">Zymogen</keyword>
<dbReference type="GO" id="GO:0006508">
    <property type="term" value="P:proteolysis"/>
    <property type="evidence" value="ECO:0007669"/>
    <property type="project" value="UniProtKB-KW"/>
</dbReference>
<dbReference type="Pfam" id="PF00112">
    <property type="entry name" value="Peptidase_C1"/>
    <property type="match status" value="1"/>
</dbReference>
<name>A8Y2N9_CAEBR</name>
<dbReference type="SUPFAM" id="SSF51445">
    <property type="entry name" value="(Trans)glycosidases"/>
    <property type="match status" value="1"/>
</dbReference>
<dbReference type="GO" id="GO:0008061">
    <property type="term" value="F:chitin binding"/>
    <property type="evidence" value="ECO:0007669"/>
    <property type="project" value="InterPro"/>
</dbReference>
<dbReference type="InParanoid" id="A8Y2N9"/>
<dbReference type="Gene3D" id="3.90.70.10">
    <property type="entry name" value="Cysteine proteinases"/>
    <property type="match status" value="1"/>
</dbReference>
<dbReference type="eggNOG" id="KOG2806">
    <property type="taxonomic scope" value="Eukaryota"/>
</dbReference>
<dbReference type="InterPro" id="IPR017853">
    <property type="entry name" value="GH"/>
</dbReference>
<organism evidence="9 10">
    <name type="scientific">Caenorhabditis briggsae</name>
    <dbReference type="NCBI Taxonomy" id="6238"/>
    <lineage>
        <taxon>Eukaryota</taxon>
        <taxon>Metazoa</taxon>
        <taxon>Ecdysozoa</taxon>
        <taxon>Nematoda</taxon>
        <taxon>Chromadorea</taxon>
        <taxon>Rhabditida</taxon>
        <taxon>Rhabditina</taxon>
        <taxon>Rhabditomorpha</taxon>
        <taxon>Rhabditoidea</taxon>
        <taxon>Rhabditidae</taxon>
        <taxon>Peloderinae</taxon>
        <taxon>Caenorhabditis</taxon>
    </lineage>
</organism>
<dbReference type="InterPro" id="IPR000668">
    <property type="entry name" value="Peptidase_C1A_C"/>
</dbReference>
<evidence type="ECO:0000313" key="10">
    <source>
        <dbReference type="Proteomes" id="UP000008549"/>
    </source>
</evidence>
<keyword evidence="2" id="KW-0732">Signal</keyword>
<accession>A8Y2N9</accession>
<dbReference type="Proteomes" id="UP000008549">
    <property type="component" value="Unassembled WGS sequence"/>
</dbReference>
<dbReference type="InterPro" id="IPR025660">
    <property type="entry name" value="Pept_his_AS"/>
</dbReference>
<dbReference type="CDD" id="cd02620">
    <property type="entry name" value="Peptidase_C1A_CathepsinB"/>
    <property type="match status" value="1"/>
</dbReference>
<keyword evidence="1" id="KW-0645">Protease</keyword>
<dbReference type="KEGG" id="cbr:CBG_22612"/>
<dbReference type="PANTHER" id="PTHR46073:SF1">
    <property type="entry name" value="GH18 DOMAIN-CONTAINING PROTEIN-RELATED"/>
    <property type="match status" value="1"/>
</dbReference>
<dbReference type="InterPro" id="IPR000169">
    <property type="entry name" value="Pept_cys_AS"/>
</dbReference>
<dbReference type="GO" id="GO:0005975">
    <property type="term" value="P:carbohydrate metabolic process"/>
    <property type="evidence" value="ECO:0007669"/>
    <property type="project" value="InterPro"/>
</dbReference>
<evidence type="ECO:0000256" key="6">
    <source>
        <dbReference type="ARBA" id="ARBA00023157"/>
    </source>
</evidence>
<protein>
    <submittedName>
        <fullName evidence="9">Protein CBG22612</fullName>
    </submittedName>
</protein>
<dbReference type="eggNOG" id="KOG1543">
    <property type="taxonomic scope" value="Eukaryota"/>
</dbReference>
<dbReference type="InterPro" id="IPR011583">
    <property type="entry name" value="Chitinase_II/V-like_cat"/>
</dbReference>
<gene>
    <name evidence="9 11" type="ORF">CBG22612</name>
    <name evidence="9" type="ORF">CBG_22612</name>
</gene>
<dbReference type="FunFam" id="3.90.70.10:FF:000031">
    <property type="entry name" value="Cathepsin B"/>
    <property type="match status" value="1"/>
</dbReference>
<keyword evidence="10" id="KW-1185">Reference proteome</keyword>
<dbReference type="WormBase" id="CBG22612">
    <property type="protein sequence ID" value="CBP44802"/>
    <property type="gene ID" value="WBGene00041135"/>
</dbReference>
<keyword evidence="3" id="KW-0378">Hydrolase</keyword>
<proteinExistence type="predicted"/>
<dbReference type="PANTHER" id="PTHR46073">
    <property type="entry name" value="CHITINASE"/>
    <property type="match status" value="1"/>
</dbReference>
<dbReference type="PRINTS" id="PR00705">
    <property type="entry name" value="PAPAIN"/>
</dbReference>
<feature type="transmembrane region" description="Helical" evidence="7">
    <location>
        <begin position="354"/>
        <end position="380"/>
    </location>
</feature>
<dbReference type="InterPro" id="IPR038765">
    <property type="entry name" value="Papain-like_cys_pep_sf"/>
</dbReference>
<dbReference type="Pfam" id="PF00704">
    <property type="entry name" value="Glyco_hydro_18"/>
    <property type="match status" value="1"/>
</dbReference>